<feature type="transmembrane region" description="Helical" evidence="1">
    <location>
        <begin position="298"/>
        <end position="319"/>
    </location>
</feature>
<feature type="transmembrane region" description="Helical" evidence="1">
    <location>
        <begin position="236"/>
        <end position="256"/>
    </location>
</feature>
<feature type="transmembrane region" description="Helical" evidence="1">
    <location>
        <begin position="7"/>
        <end position="28"/>
    </location>
</feature>
<proteinExistence type="predicted"/>
<name>A0A1H0FAA6_9FIRM</name>
<dbReference type="PROSITE" id="PS50887">
    <property type="entry name" value="GGDEF"/>
    <property type="match status" value="1"/>
</dbReference>
<feature type="transmembrane region" description="Helical" evidence="1">
    <location>
        <begin position="358"/>
        <end position="375"/>
    </location>
</feature>
<dbReference type="CDD" id="cd01949">
    <property type="entry name" value="GGDEF"/>
    <property type="match status" value="1"/>
</dbReference>
<keyword evidence="4" id="KW-1185">Reference proteome</keyword>
<dbReference type="OrthoDB" id="9804955at2"/>
<reference evidence="3 4" key="1">
    <citation type="submission" date="2016-10" db="EMBL/GenBank/DDBJ databases">
        <authorList>
            <person name="de Groot N.N."/>
        </authorList>
    </citation>
    <scope>NUCLEOTIDE SEQUENCE [LARGE SCALE GENOMIC DNA]</scope>
    <source>
        <strain evidence="3 4">CGMCC 1.5012</strain>
    </source>
</reference>
<dbReference type="GO" id="GO:0052621">
    <property type="term" value="F:diguanylate cyclase activity"/>
    <property type="evidence" value="ECO:0007669"/>
    <property type="project" value="TreeGrafter"/>
</dbReference>
<keyword evidence="1" id="KW-0472">Membrane</keyword>
<dbReference type="Pfam" id="PF00990">
    <property type="entry name" value="GGDEF"/>
    <property type="match status" value="1"/>
</dbReference>
<dbReference type="SUPFAM" id="SSF55073">
    <property type="entry name" value="Nucleotide cyclase"/>
    <property type="match status" value="1"/>
</dbReference>
<evidence type="ECO:0000259" key="2">
    <source>
        <dbReference type="PROSITE" id="PS50887"/>
    </source>
</evidence>
<dbReference type="RefSeq" id="WP_092642742.1">
    <property type="nucleotide sequence ID" value="NZ_FNID01000039.1"/>
</dbReference>
<organism evidence="3 4">
    <name type="scientific">Acetanaerobacterium elongatum</name>
    <dbReference type="NCBI Taxonomy" id="258515"/>
    <lineage>
        <taxon>Bacteria</taxon>
        <taxon>Bacillati</taxon>
        <taxon>Bacillota</taxon>
        <taxon>Clostridia</taxon>
        <taxon>Eubacteriales</taxon>
        <taxon>Oscillospiraceae</taxon>
        <taxon>Acetanaerobacterium</taxon>
    </lineage>
</organism>
<evidence type="ECO:0000256" key="1">
    <source>
        <dbReference type="SAM" id="Phobius"/>
    </source>
</evidence>
<keyword evidence="1" id="KW-0812">Transmembrane</keyword>
<feature type="transmembrane region" description="Helical" evidence="1">
    <location>
        <begin position="177"/>
        <end position="198"/>
    </location>
</feature>
<accession>A0A1H0FAA6</accession>
<dbReference type="InterPro" id="IPR043128">
    <property type="entry name" value="Rev_trsase/Diguanyl_cyclase"/>
</dbReference>
<dbReference type="AlphaFoldDB" id="A0A1H0FAA6"/>
<feature type="domain" description="GGDEF" evidence="2">
    <location>
        <begin position="426"/>
        <end position="555"/>
    </location>
</feature>
<gene>
    <name evidence="3" type="ORF">SAMN05192585_1393</name>
</gene>
<dbReference type="Gene3D" id="3.30.70.270">
    <property type="match status" value="1"/>
</dbReference>
<keyword evidence="1" id="KW-1133">Transmembrane helix</keyword>
<dbReference type="PANTHER" id="PTHR45138:SF9">
    <property type="entry name" value="DIGUANYLATE CYCLASE DGCM-RELATED"/>
    <property type="match status" value="1"/>
</dbReference>
<protein>
    <submittedName>
        <fullName evidence="3">Diguanylate cyclase (GGDEF) domain-containing protein</fullName>
    </submittedName>
</protein>
<evidence type="ECO:0000313" key="4">
    <source>
        <dbReference type="Proteomes" id="UP000199182"/>
    </source>
</evidence>
<dbReference type="SMART" id="SM00267">
    <property type="entry name" value="GGDEF"/>
    <property type="match status" value="1"/>
</dbReference>
<feature type="transmembrane region" description="Helical" evidence="1">
    <location>
        <begin position="268"/>
        <end position="292"/>
    </location>
</feature>
<dbReference type="Proteomes" id="UP000199182">
    <property type="component" value="Unassembled WGS sequence"/>
</dbReference>
<dbReference type="EMBL" id="FNID01000039">
    <property type="protein sequence ID" value="SDN91531.1"/>
    <property type="molecule type" value="Genomic_DNA"/>
</dbReference>
<dbReference type="InterPro" id="IPR000160">
    <property type="entry name" value="GGDEF_dom"/>
</dbReference>
<feature type="transmembrane region" description="Helical" evidence="1">
    <location>
        <begin position="205"/>
        <end position="224"/>
    </location>
</feature>
<sequence>MKSSKIIIVYAALAILSLLFIVFSAIFIHTDNVMIGNESVSNFGEQWLVHRADGRVYLKNLPTQTNAKPGEIVTISKTLPDNIDASMTIALRTTHQTVDVSIDGTEIYRFGLDNKLPNLKTPGTAWHFIRLKPEMAGKTITIQFSSPYPLHAVNLRGISIGTKTACVFAVLRQSGSAIILCASIFLFGLVLSLFYILFRKKIAGNASMLYLGLFAVVISLWSVAETQMLQFLFNNVLLIYLLAFIPLMLSPLPMVLFVKETYGPKLTWLLDASAGLTIINFLTLLLLQLWGIKDFAETITFTHIVVIFSMVAMMVAVISDSNLRKKNSGRRFIVGFLIMSAFIAVDFVRYYVFKMGDSALFFRFGFLAFVIILSADTIEKYFFIAELSSEARIYRRMAYLDILTGLKNRTAFNKDMEKLALQPLTGTIMLVEFDMNNLKSTNDHYGHKIGDQNLVAAAAAIRKGFEQWGSCYRIGGDEFVAVLKDCSVQSLLDCVSAMHQSLSSYNCTNDADVTIAYGYAYYEPDLDKDLFETLNRADTFMYKRKQKMKAAAERV</sequence>
<dbReference type="InterPro" id="IPR029787">
    <property type="entry name" value="Nucleotide_cyclase"/>
</dbReference>
<dbReference type="InterPro" id="IPR050469">
    <property type="entry name" value="Diguanylate_Cyclase"/>
</dbReference>
<evidence type="ECO:0000313" key="3">
    <source>
        <dbReference type="EMBL" id="SDN91531.1"/>
    </source>
</evidence>
<dbReference type="NCBIfam" id="TIGR00254">
    <property type="entry name" value="GGDEF"/>
    <property type="match status" value="1"/>
</dbReference>
<dbReference type="STRING" id="258515.SAMN05192585_1393"/>
<dbReference type="PANTHER" id="PTHR45138">
    <property type="entry name" value="REGULATORY COMPONENTS OF SENSORY TRANSDUCTION SYSTEM"/>
    <property type="match status" value="1"/>
</dbReference>
<feature type="transmembrane region" description="Helical" evidence="1">
    <location>
        <begin position="331"/>
        <end position="352"/>
    </location>
</feature>